<comment type="similarity">
    <text evidence="1">Belongs to the histidine acid phosphatase family.</text>
</comment>
<sequence>MTTLVPRKPYTEDELRKLYPPGLELQQVQVLMRHGERTPASHRFQNAGLQPFWPYCKAVRNLRDAVLEDAKDGGGKVFTTFEWKRRLETFGHGDSPVVATGVGGKLDDVCDMGMLTDVGRVSTYELGKRLRALYVDRLKFLPETVNSTDFMYLRATAVPRALESLQQALTGLYPAHARGAGFQPPTILIRALNDETLFPNEGHCHRFVVLARAFAQRTADRWNATEDMAYLNGIYGKWMPKNTPRVAVDGKPRLSGIMDTVNSTLAHGPETRLPKEFYDPKAREILEKIGTEEWFAGFKESQEYRIVGIGALLGDVTSRMVGRVEKTTADGEYEVQHRSDQHHNMAAKFAMSGCHDTTLAASLASLGAFNLQRWPPFTSHVAFELFRKADTAATTTTTTTTTTNNNNTNNVGAVAVKDAQQATDAATAATPKMSSKLGSLFASHSPAGQPPAGGIGRKAMEELSEAEKKKLEGYYVRIRYNDEVVTIPGCKPAGNHFEGDESFCTLTAFKSIVDKFVPKDWAKACQVGEDVPAFPTKPEPAGY</sequence>
<dbReference type="InterPro" id="IPR029033">
    <property type="entry name" value="His_PPase_superfam"/>
</dbReference>
<dbReference type="InterPro" id="IPR033379">
    <property type="entry name" value="Acid_Pase_AS"/>
</dbReference>
<keyword evidence="5" id="KW-1185">Reference proteome</keyword>
<dbReference type="Pfam" id="PF00328">
    <property type="entry name" value="His_Phos_2"/>
    <property type="match status" value="1"/>
</dbReference>
<organism evidence="4 5">
    <name type="scientific">Cytospora mali</name>
    <name type="common">Apple Valsa canker fungus</name>
    <name type="synonym">Valsa mali</name>
    <dbReference type="NCBI Taxonomy" id="578113"/>
    <lineage>
        <taxon>Eukaryota</taxon>
        <taxon>Fungi</taxon>
        <taxon>Dikarya</taxon>
        <taxon>Ascomycota</taxon>
        <taxon>Pezizomycotina</taxon>
        <taxon>Sordariomycetes</taxon>
        <taxon>Sordariomycetidae</taxon>
        <taxon>Diaporthales</taxon>
        <taxon>Cytosporaceae</taxon>
        <taxon>Cytospora</taxon>
    </lineage>
</organism>
<dbReference type="EC" id="3.1.3.8" evidence="2"/>
<dbReference type="EMBL" id="KN714673">
    <property type="protein sequence ID" value="KUI54372.1"/>
    <property type="molecule type" value="Genomic_DNA"/>
</dbReference>
<dbReference type="OrthoDB" id="10257284at2759"/>
<protein>
    <recommendedName>
        <fullName evidence="2">3-phytase</fullName>
        <ecNumber evidence="2">3.1.3.8</ecNumber>
    </recommendedName>
</protein>
<reference evidence="5" key="1">
    <citation type="submission" date="2014-12" db="EMBL/GenBank/DDBJ databases">
        <title>Genome Sequence of Valsa Canker Pathogens Uncovers a Specific Adaption of Colonization on Woody Bark.</title>
        <authorList>
            <person name="Yin Z."/>
            <person name="Liu H."/>
            <person name="Gao X."/>
            <person name="Li Z."/>
            <person name="Song N."/>
            <person name="Ke X."/>
            <person name="Dai Q."/>
            <person name="Wu Y."/>
            <person name="Sun Y."/>
            <person name="Xu J.-R."/>
            <person name="Kang Z.K."/>
            <person name="Wang L."/>
            <person name="Huang L."/>
        </authorList>
    </citation>
    <scope>NUCLEOTIDE SEQUENCE [LARGE SCALE GENOMIC DNA]</scope>
    <source>
        <strain evidence="5">SXYL134</strain>
    </source>
</reference>
<dbReference type="Gene3D" id="3.40.50.1240">
    <property type="entry name" value="Phosphoglycerate mutase-like"/>
    <property type="match status" value="1"/>
</dbReference>
<dbReference type="SUPFAM" id="SSF53254">
    <property type="entry name" value="Phosphoglycerate mutase-like"/>
    <property type="match status" value="1"/>
</dbReference>
<evidence type="ECO:0000256" key="3">
    <source>
        <dbReference type="ARBA" id="ARBA00022801"/>
    </source>
</evidence>
<evidence type="ECO:0000256" key="1">
    <source>
        <dbReference type="ARBA" id="ARBA00005375"/>
    </source>
</evidence>
<dbReference type="AlphaFoldDB" id="A0A194URN8"/>
<evidence type="ECO:0000313" key="4">
    <source>
        <dbReference type="EMBL" id="KUI54372.1"/>
    </source>
</evidence>
<dbReference type="PROSITE" id="PS00616">
    <property type="entry name" value="HIS_ACID_PHOSPHAT_1"/>
    <property type="match status" value="1"/>
</dbReference>
<name>A0A194URN8_CYTMA</name>
<gene>
    <name evidence="4" type="ORF">VP1G_01731</name>
</gene>
<evidence type="ECO:0000256" key="2">
    <source>
        <dbReference type="ARBA" id="ARBA00012632"/>
    </source>
</evidence>
<dbReference type="PANTHER" id="PTHR11567:SF110">
    <property type="entry name" value="2-PHOSPHOXYLOSE PHOSPHATASE 1"/>
    <property type="match status" value="1"/>
</dbReference>
<dbReference type="GO" id="GO:0016158">
    <property type="term" value="F:inositol hexakisphosphate 3-phosphatase activity"/>
    <property type="evidence" value="ECO:0007669"/>
    <property type="project" value="UniProtKB-EC"/>
</dbReference>
<accession>A0A194URN8</accession>
<evidence type="ECO:0000313" key="5">
    <source>
        <dbReference type="Proteomes" id="UP000078576"/>
    </source>
</evidence>
<proteinExistence type="inferred from homology"/>
<dbReference type="InterPro" id="IPR050645">
    <property type="entry name" value="Histidine_acid_phosphatase"/>
</dbReference>
<dbReference type="CDD" id="cd07061">
    <property type="entry name" value="HP_HAP_like"/>
    <property type="match status" value="1"/>
</dbReference>
<dbReference type="PANTHER" id="PTHR11567">
    <property type="entry name" value="ACID PHOSPHATASE-RELATED"/>
    <property type="match status" value="1"/>
</dbReference>
<dbReference type="STRING" id="694573.A0A194URN8"/>
<dbReference type="Proteomes" id="UP000078576">
    <property type="component" value="Unassembled WGS sequence"/>
</dbReference>
<keyword evidence="3" id="KW-0378">Hydrolase</keyword>
<dbReference type="InterPro" id="IPR000560">
    <property type="entry name" value="His_Pase_clade-2"/>
</dbReference>